<dbReference type="Gene3D" id="3.30.70.120">
    <property type="match status" value="1"/>
</dbReference>
<dbReference type="Pfam" id="PF00543">
    <property type="entry name" value="P-II"/>
    <property type="match status" value="1"/>
</dbReference>
<dbReference type="AlphaFoldDB" id="A0A858R9J5"/>
<keyword evidence="3" id="KW-1185">Reference proteome</keyword>
<accession>A0A858R9J5</accession>
<gene>
    <name evidence="2" type="ORF">HHL28_14620</name>
</gene>
<dbReference type="Proteomes" id="UP000501891">
    <property type="component" value="Chromosome"/>
</dbReference>
<protein>
    <recommendedName>
        <fullName evidence="1">Nitrogen regulatory protein P-II</fullName>
    </recommendedName>
</protein>
<reference evidence="2" key="1">
    <citation type="submission" date="2020-04" db="EMBL/GenBank/DDBJ databases">
        <title>A desert anoxygenic phototrophic bacterium fixes CO2 using RubisCO under aerobic conditions.</title>
        <authorList>
            <person name="Tang K."/>
        </authorList>
    </citation>
    <scope>NUCLEOTIDE SEQUENCE [LARGE SCALE GENOMIC DNA]</scope>
    <source>
        <strain evidence="2">MIMtkB3</strain>
    </source>
</reference>
<name>A0A858R9J5_9PROT</name>
<proteinExistence type="predicted"/>
<dbReference type="SUPFAM" id="SSF54913">
    <property type="entry name" value="GlnB-like"/>
    <property type="match status" value="1"/>
</dbReference>
<evidence type="ECO:0000313" key="2">
    <source>
        <dbReference type="EMBL" id="QJE74150.1"/>
    </source>
</evidence>
<dbReference type="EMBL" id="CP051775">
    <property type="protein sequence ID" value="QJE74150.1"/>
    <property type="molecule type" value="Genomic_DNA"/>
</dbReference>
<dbReference type="KEGG" id="acru:HHL28_14620"/>
<evidence type="ECO:0000313" key="3">
    <source>
        <dbReference type="Proteomes" id="UP000501891"/>
    </source>
</evidence>
<dbReference type="InterPro" id="IPR002187">
    <property type="entry name" value="N-reg_PII"/>
</dbReference>
<evidence type="ECO:0000256" key="1">
    <source>
        <dbReference type="ARBA" id="ARBA00015681"/>
    </source>
</evidence>
<dbReference type="InterPro" id="IPR011322">
    <property type="entry name" value="N-reg_PII-like_a/b"/>
</dbReference>
<dbReference type="GO" id="GO:0030234">
    <property type="term" value="F:enzyme regulator activity"/>
    <property type="evidence" value="ECO:0007669"/>
    <property type="project" value="InterPro"/>
</dbReference>
<dbReference type="InterPro" id="IPR015867">
    <property type="entry name" value="N-reg_PII/ATP_PRibTrfase_C"/>
</dbReference>
<sequence length="103" mass="10661">MTDTVARRKIEVLVDAPLLPRLTALADKAGVTGYTLLPALGGSGAGGRWSEDQVTGAQSKVLFMAVMSADKADKLVDALGPLLESHGLLLIASTVDVVRGGKF</sequence>
<organism evidence="2 3">
    <name type="scientific">Aerophototrophica crusticola</name>
    <dbReference type="NCBI Taxonomy" id="1709002"/>
    <lineage>
        <taxon>Bacteria</taxon>
        <taxon>Pseudomonadati</taxon>
        <taxon>Pseudomonadota</taxon>
        <taxon>Alphaproteobacteria</taxon>
        <taxon>Rhodospirillales</taxon>
        <taxon>Rhodospirillaceae</taxon>
        <taxon>Aerophototrophica</taxon>
    </lineage>
</organism>
<dbReference type="GO" id="GO:0006808">
    <property type="term" value="P:regulation of nitrogen utilization"/>
    <property type="evidence" value="ECO:0007669"/>
    <property type="project" value="InterPro"/>
</dbReference>